<dbReference type="EMBL" id="PEXI01000064">
    <property type="protein sequence ID" value="PIU24244.1"/>
    <property type="molecule type" value="Genomic_DNA"/>
</dbReference>
<evidence type="ECO:0000259" key="1">
    <source>
        <dbReference type="Pfam" id="PF00814"/>
    </source>
</evidence>
<dbReference type="InterPro" id="IPR043129">
    <property type="entry name" value="ATPase_NBD"/>
</dbReference>
<dbReference type="Proteomes" id="UP000229896">
    <property type="component" value="Unassembled WGS sequence"/>
</dbReference>
<dbReference type="Gene3D" id="3.30.420.40">
    <property type="match status" value="1"/>
</dbReference>
<organism evidence="2 3">
    <name type="scientific">Candidatus Berkelbacteria bacterium CG08_land_8_20_14_0_20_39_8</name>
    <dbReference type="NCBI Taxonomy" id="1974511"/>
    <lineage>
        <taxon>Bacteria</taxon>
        <taxon>Candidatus Berkelbacteria</taxon>
    </lineage>
</organism>
<protein>
    <recommendedName>
        <fullName evidence="1">Gcp-like domain-containing protein</fullName>
    </recommendedName>
</protein>
<proteinExistence type="predicted"/>
<dbReference type="Pfam" id="PF00814">
    <property type="entry name" value="TsaD"/>
    <property type="match status" value="1"/>
</dbReference>
<comment type="caution">
    <text evidence="2">The sequence shown here is derived from an EMBL/GenBank/DDBJ whole genome shotgun (WGS) entry which is preliminary data.</text>
</comment>
<evidence type="ECO:0000313" key="2">
    <source>
        <dbReference type="EMBL" id="PIU24244.1"/>
    </source>
</evidence>
<evidence type="ECO:0000313" key="3">
    <source>
        <dbReference type="Proteomes" id="UP000229896"/>
    </source>
</evidence>
<dbReference type="InterPro" id="IPR000905">
    <property type="entry name" value="Gcp-like_dom"/>
</dbReference>
<feature type="domain" description="Gcp-like" evidence="1">
    <location>
        <begin position="45"/>
        <end position="97"/>
    </location>
</feature>
<dbReference type="SUPFAM" id="SSF53067">
    <property type="entry name" value="Actin-like ATPase domain"/>
    <property type="match status" value="1"/>
</dbReference>
<sequence length="131" mass="14370">MSMKNREKLAGKILFINTAENDSLIAVFDAEEKIGQVIIKNNSDLSEKLLFEINKMIKKAKVKIDGISVFPGPGLYTGLRVGITCANFLSLSFGVPLFSADCNGKIISPVNDFVLPIYFSDAKITKENPKV</sequence>
<name>A0A2M6YC44_9BACT</name>
<gene>
    <name evidence="2" type="ORF">COT12_02055</name>
</gene>
<accession>A0A2M6YC44</accession>
<dbReference type="AlphaFoldDB" id="A0A2M6YC44"/>
<reference evidence="3" key="1">
    <citation type="submission" date="2017-09" db="EMBL/GenBank/DDBJ databases">
        <title>Depth-based differentiation of microbial function through sediment-hosted aquifers and enrichment of novel symbionts in the deep terrestrial subsurface.</title>
        <authorList>
            <person name="Probst A.J."/>
            <person name="Ladd B."/>
            <person name="Jarett J.K."/>
            <person name="Geller-Mcgrath D.E."/>
            <person name="Sieber C.M.K."/>
            <person name="Emerson J.B."/>
            <person name="Anantharaman K."/>
            <person name="Thomas B.C."/>
            <person name="Malmstrom R."/>
            <person name="Stieglmeier M."/>
            <person name="Klingl A."/>
            <person name="Woyke T."/>
            <person name="Ryan C.M."/>
            <person name="Banfield J.F."/>
        </authorList>
    </citation>
    <scope>NUCLEOTIDE SEQUENCE [LARGE SCALE GENOMIC DNA]</scope>
</reference>